<dbReference type="GO" id="GO:0005829">
    <property type="term" value="C:cytosol"/>
    <property type="evidence" value="ECO:0007669"/>
    <property type="project" value="TreeGrafter"/>
</dbReference>
<dbReference type="AlphaFoldDB" id="W7YBB7"/>
<dbReference type="InterPro" id="IPR000905">
    <property type="entry name" value="Gcp-like_dom"/>
</dbReference>
<dbReference type="GO" id="GO:0006508">
    <property type="term" value="P:proteolysis"/>
    <property type="evidence" value="ECO:0007669"/>
    <property type="project" value="UniProtKB-KW"/>
</dbReference>
<dbReference type="GO" id="GO:0008233">
    <property type="term" value="F:peptidase activity"/>
    <property type="evidence" value="ECO:0007669"/>
    <property type="project" value="UniProtKB-KW"/>
</dbReference>
<dbReference type="STRING" id="1236976.JCM16418_2153"/>
<dbReference type="InterPro" id="IPR043129">
    <property type="entry name" value="ATPase_NBD"/>
</dbReference>
<evidence type="ECO:0000259" key="1">
    <source>
        <dbReference type="Pfam" id="PF00814"/>
    </source>
</evidence>
<evidence type="ECO:0000313" key="2">
    <source>
        <dbReference type="EMBL" id="GAF08115.1"/>
    </source>
</evidence>
<feature type="domain" description="Gcp-like" evidence="1">
    <location>
        <begin position="41"/>
        <end position="152"/>
    </location>
</feature>
<gene>
    <name evidence="2" type="ORF">JCM16418_2153</name>
</gene>
<dbReference type="PANTHER" id="PTHR11735:SF11">
    <property type="entry name" value="TRNA THREONYLCARBAMOYLADENOSINE BIOSYNTHESIS PROTEIN TSAB"/>
    <property type="match status" value="1"/>
</dbReference>
<evidence type="ECO:0000313" key="3">
    <source>
        <dbReference type="Proteomes" id="UP000019364"/>
    </source>
</evidence>
<reference evidence="2 3" key="1">
    <citation type="journal article" date="2014" name="Genome Announc.">
        <title>Draft Genome Sequence of Paenibacillus pini JCM 16418T, Isolated from the Rhizosphere of Pine Tree.</title>
        <authorList>
            <person name="Yuki M."/>
            <person name="Oshima K."/>
            <person name="Suda W."/>
            <person name="Oshida Y."/>
            <person name="Kitamura K."/>
            <person name="Iida Y."/>
            <person name="Hattori M."/>
            <person name="Ohkuma M."/>
        </authorList>
    </citation>
    <scope>NUCLEOTIDE SEQUENCE [LARGE SCALE GENOMIC DNA]</scope>
    <source>
        <strain evidence="2 3">JCM 16418</strain>
    </source>
</reference>
<comment type="caution">
    <text evidence="2">The sequence shown here is derived from an EMBL/GenBank/DDBJ whole genome shotgun (WGS) entry which is preliminary data.</text>
</comment>
<dbReference type="RefSeq" id="WP_036648194.1">
    <property type="nucleotide sequence ID" value="NZ_BAVZ01000005.1"/>
</dbReference>
<proteinExistence type="predicted"/>
<accession>W7YBB7</accession>
<keyword evidence="3" id="KW-1185">Reference proteome</keyword>
<keyword evidence="2" id="KW-0378">Hydrolase</keyword>
<dbReference type="eggNOG" id="COG1214">
    <property type="taxonomic scope" value="Bacteria"/>
</dbReference>
<dbReference type="SUPFAM" id="SSF53067">
    <property type="entry name" value="Actin-like ATPase domain"/>
    <property type="match status" value="2"/>
</dbReference>
<dbReference type="NCBIfam" id="TIGR03725">
    <property type="entry name" value="T6A_YeaZ"/>
    <property type="match status" value="1"/>
</dbReference>
<keyword evidence="2" id="KW-0645">Protease</keyword>
<dbReference type="Proteomes" id="UP000019364">
    <property type="component" value="Unassembled WGS sequence"/>
</dbReference>
<protein>
    <submittedName>
        <fullName evidence="2">Inactive homolog of metal-dependent proteases</fullName>
    </submittedName>
</protein>
<dbReference type="OrthoDB" id="9784166at2"/>
<dbReference type="Gene3D" id="3.30.420.40">
    <property type="match status" value="1"/>
</dbReference>
<dbReference type="PANTHER" id="PTHR11735">
    <property type="entry name" value="TRNA N6-ADENOSINE THREONYLCARBAMOYLTRANSFERASE"/>
    <property type="match status" value="1"/>
</dbReference>
<dbReference type="Pfam" id="PF00814">
    <property type="entry name" value="TsaD"/>
    <property type="match status" value="1"/>
</dbReference>
<sequence>MNHENSQPLRRFLVLDTSTACLALAVMENDRVLHALKASGERNHSVHLLPLTKKVLQEAGIAMSELDGIAVGVGPGSYTGTRIAVTGAKTLAWASNIPISGISSIHALAWSGLETGLAKLTSVDEKLRWIVPMIDARRGQAYTALFTTQGQKQPLRMKDDGIRLMQQWLEELELLLEQTPQEEQPDEIWFVGEPNQHIELLEQPRLLMDGKIHIIPCDMEGAPVGRLGADTLMQGNYDDLHTLVPNYTQLAEAEKLLHKP</sequence>
<organism evidence="2 3">
    <name type="scientific">Paenibacillus pini JCM 16418</name>
    <dbReference type="NCBI Taxonomy" id="1236976"/>
    <lineage>
        <taxon>Bacteria</taxon>
        <taxon>Bacillati</taxon>
        <taxon>Bacillota</taxon>
        <taxon>Bacilli</taxon>
        <taxon>Bacillales</taxon>
        <taxon>Paenibacillaceae</taxon>
        <taxon>Paenibacillus</taxon>
    </lineage>
</organism>
<dbReference type="CDD" id="cd24032">
    <property type="entry name" value="ASKHA_NBD_TsaB"/>
    <property type="match status" value="1"/>
</dbReference>
<dbReference type="EMBL" id="BAVZ01000005">
    <property type="protein sequence ID" value="GAF08115.1"/>
    <property type="molecule type" value="Genomic_DNA"/>
</dbReference>
<dbReference type="GO" id="GO:0002949">
    <property type="term" value="P:tRNA threonylcarbamoyladenosine modification"/>
    <property type="evidence" value="ECO:0007669"/>
    <property type="project" value="InterPro"/>
</dbReference>
<name>W7YBB7_9BACL</name>
<dbReference type="InterPro" id="IPR022496">
    <property type="entry name" value="T6A_TsaB"/>
</dbReference>